<comment type="caution">
    <text evidence="1">The sequence shown here is derived from an EMBL/GenBank/DDBJ whole genome shotgun (WGS) entry which is preliminary data.</text>
</comment>
<name>A0A9W6X577_9STRA</name>
<gene>
    <name evidence="1" type="ORF">Plil01_001347300</name>
</gene>
<proteinExistence type="predicted"/>
<sequence length="245" mass="27635">MAVREQKLRNAYDFLMAPGRFVDPEKPHTSDQRYETADGDICSVHLEAMHFPGVDSLEQVWEALLFHYNTIEIGITERLGHMTVRDDYDTIDGSVYNTRVLSRSDNCIPVESSIVTFSHLFTEEDEGFGGQACGILALDSVDKDELYPYFPSKRVRLDTSGAIVLTVSRRSVQVSNQTERSGDKAAGQSDNKRDLVVTLRRAAFLNLYNPQFPVSEATRQELQAGIGRWGDVLMKTIRSYVYSKP</sequence>
<evidence type="ECO:0000313" key="2">
    <source>
        <dbReference type="Proteomes" id="UP001165083"/>
    </source>
</evidence>
<evidence type="ECO:0000313" key="1">
    <source>
        <dbReference type="EMBL" id="GMF31515.1"/>
    </source>
</evidence>
<reference evidence="1" key="1">
    <citation type="submission" date="2023-04" db="EMBL/GenBank/DDBJ databases">
        <title>Phytophthora lilii NBRC 32176.</title>
        <authorList>
            <person name="Ichikawa N."/>
            <person name="Sato H."/>
            <person name="Tonouchi N."/>
        </authorList>
    </citation>
    <scope>NUCLEOTIDE SEQUENCE</scope>
    <source>
        <strain evidence="1">NBRC 32176</strain>
    </source>
</reference>
<dbReference type="AlphaFoldDB" id="A0A9W6X577"/>
<organism evidence="1 2">
    <name type="scientific">Phytophthora lilii</name>
    <dbReference type="NCBI Taxonomy" id="2077276"/>
    <lineage>
        <taxon>Eukaryota</taxon>
        <taxon>Sar</taxon>
        <taxon>Stramenopiles</taxon>
        <taxon>Oomycota</taxon>
        <taxon>Peronosporomycetes</taxon>
        <taxon>Peronosporales</taxon>
        <taxon>Peronosporaceae</taxon>
        <taxon>Phytophthora</taxon>
    </lineage>
</organism>
<protein>
    <submittedName>
        <fullName evidence="1">Unnamed protein product</fullName>
    </submittedName>
</protein>
<dbReference type="Proteomes" id="UP001165083">
    <property type="component" value="Unassembled WGS sequence"/>
</dbReference>
<dbReference type="EMBL" id="BSXW01000912">
    <property type="protein sequence ID" value="GMF31515.1"/>
    <property type="molecule type" value="Genomic_DNA"/>
</dbReference>
<keyword evidence="2" id="KW-1185">Reference proteome</keyword>
<accession>A0A9W6X577</accession>
<dbReference type="OrthoDB" id="101062at2759"/>